<dbReference type="InterPro" id="IPR008250">
    <property type="entry name" value="ATPase_P-typ_transduc_dom_A_sf"/>
</dbReference>
<dbReference type="Pfam" id="PF08282">
    <property type="entry name" value="Hydrolase_3"/>
    <property type="match status" value="1"/>
</dbReference>
<dbReference type="SFLD" id="SFLDG00002">
    <property type="entry name" value="C1.7:_P-type_atpase_like"/>
    <property type="match status" value="1"/>
</dbReference>
<dbReference type="SUPFAM" id="SSF81653">
    <property type="entry name" value="Calcium ATPase, transduction domain A"/>
    <property type="match status" value="1"/>
</dbReference>
<dbReference type="PRINTS" id="PR00120">
    <property type="entry name" value="HATPASE"/>
</dbReference>
<dbReference type="Pfam" id="PF13246">
    <property type="entry name" value="Cation_ATPase"/>
    <property type="match status" value="1"/>
</dbReference>
<dbReference type="SUPFAM" id="SSF56784">
    <property type="entry name" value="HAD-like"/>
    <property type="match status" value="1"/>
</dbReference>
<keyword evidence="6" id="KW-0067">ATP-binding</keyword>
<dbReference type="InterPro" id="IPR059000">
    <property type="entry name" value="ATPase_P-type_domA"/>
</dbReference>
<evidence type="ECO:0000256" key="9">
    <source>
        <dbReference type="ARBA" id="ARBA00023136"/>
    </source>
</evidence>
<sequence length="914" mass="101053">MQKNWQTISLTEVFAQTKSSPNGLTSQEAAWRLEKNGKNVLPSERPLSKLRLFFSQFNNPLMYILLTTVVISFLLKHYSDGVFIVVVLLINILVGFYQENKANQSLLVLKRMVKIKARVKRDGNEKEIDSDDLVMGDVVFLRAGDKAPADGRIIQSRGLKINEAGLTGESQAVEKRFVDTLSEQTPLPERSNMVFMGTIVEEGQAVIIVVSTGINTEIGEVVSLLQKTKERKTPLQRKILSLSKLVGAFILSVILVIVVIGYFTQKSFADIFVASLALAVSATPSGLLPAITVILVLGMRQIFKQNGLVRKLVATETLGRITVVCTDKTGTLTEGKMQVSHILTSTRELFSQEMKETSLGLNMKISGANRDVNNNNNFLIGLAKEENVNGLESHISALKIAVLANEAFVENPEAELQEWVVRGKPTEQALLLAGMQAGLNKKDLEEQYPLLDRLSFDSDLKYAASLHYVNNNKSALYVIGAPEEIIARSIDLDIDGRKEKLGNEQSLQLLKKMEALTQRGLRVLACGHRDCDVAAKYQNLNDLVKKLSLVGFIALKDPLRPDAKESILITKKAGIRTIIVTGDHKLTAQAIAQEIGLSAQDHNILDGKEIEALTAADLQEKSKHISIYARVSPNHKLRIISALQANNEVVAMLGDGVNDAPALKAADIGVAVGSGTDVAKEVADLVLLDDNFKTIVKAIEQGRVIFENIRKVFAYLVADDFSELLLFLASMAMGLPLPLLAAQVLWINLVEDGLPDIALTTEQETEGIMEEKPRSPQEPILNKDLWQWMFSVFVITGFAAFLSFLFFWDFFGDIAKARTMVFALMCLDSLTFAFSVRSFKRTIFRKDIFSNRYLTGGVIISFILLLAAVYLPPLQKLLATRPLNLVEWLMILAFALAEVILISISKKLVFARKI</sequence>
<reference evidence="13" key="1">
    <citation type="submission" date="2017-09" db="EMBL/GenBank/DDBJ databases">
        <title>Depth-based differentiation of microbial function through sediment-hosted aquifers and enrichment of novel symbionts in the deep terrestrial subsurface.</title>
        <authorList>
            <person name="Probst A.J."/>
            <person name="Ladd B."/>
            <person name="Jarett J.K."/>
            <person name="Geller-Mcgrath D.E."/>
            <person name="Sieber C.M.K."/>
            <person name="Emerson J.B."/>
            <person name="Anantharaman K."/>
            <person name="Thomas B.C."/>
            <person name="Malmstrom R."/>
            <person name="Stieglmeier M."/>
            <person name="Klingl A."/>
            <person name="Woyke T."/>
            <person name="Ryan C.M."/>
            <person name="Banfield J.F."/>
        </authorList>
    </citation>
    <scope>NUCLEOTIDE SEQUENCE [LARGE SCALE GENOMIC DNA]</scope>
</reference>
<evidence type="ECO:0000256" key="7">
    <source>
        <dbReference type="ARBA" id="ARBA00022967"/>
    </source>
</evidence>
<proteinExistence type="inferred from homology"/>
<feature type="transmembrane region" description="Helical" evidence="10">
    <location>
        <begin position="245"/>
        <end position="265"/>
    </location>
</feature>
<evidence type="ECO:0000256" key="5">
    <source>
        <dbReference type="ARBA" id="ARBA00022741"/>
    </source>
</evidence>
<dbReference type="SFLD" id="SFLDF00027">
    <property type="entry name" value="p-type_atpase"/>
    <property type="match status" value="1"/>
</dbReference>
<gene>
    <name evidence="12" type="ORF">COT20_02745</name>
</gene>
<accession>A0A2M6XTV9</accession>
<dbReference type="InterPro" id="IPR023298">
    <property type="entry name" value="ATPase_P-typ_TM_dom_sf"/>
</dbReference>
<dbReference type="Pfam" id="PF00689">
    <property type="entry name" value="Cation_ATPase_C"/>
    <property type="match status" value="1"/>
</dbReference>
<dbReference type="Gene3D" id="1.20.1110.10">
    <property type="entry name" value="Calcium-transporting ATPase, transmembrane domain"/>
    <property type="match status" value="1"/>
</dbReference>
<evidence type="ECO:0000256" key="4">
    <source>
        <dbReference type="ARBA" id="ARBA00022692"/>
    </source>
</evidence>
<comment type="similarity">
    <text evidence="2">Belongs to the cation transport ATPase (P-type) (TC 3.A.3) family. Type IIA subfamily.</text>
</comment>
<dbReference type="InterPro" id="IPR004014">
    <property type="entry name" value="ATPase_P-typ_cation-transptr_N"/>
</dbReference>
<keyword evidence="9 10" id="KW-0472">Membrane</keyword>
<dbReference type="PANTHER" id="PTHR43294">
    <property type="entry name" value="SODIUM/POTASSIUM-TRANSPORTING ATPASE SUBUNIT ALPHA"/>
    <property type="match status" value="1"/>
</dbReference>
<dbReference type="InterPro" id="IPR050510">
    <property type="entry name" value="Cation_transp_ATPase_P-type"/>
</dbReference>
<keyword evidence="8 10" id="KW-1133">Transmembrane helix</keyword>
<dbReference type="SUPFAM" id="SSF81665">
    <property type="entry name" value="Calcium ATPase, transmembrane domain M"/>
    <property type="match status" value="1"/>
</dbReference>
<dbReference type="InterPro" id="IPR006068">
    <property type="entry name" value="ATPase_P-typ_cation-transptr_C"/>
</dbReference>
<dbReference type="GO" id="GO:0016887">
    <property type="term" value="F:ATP hydrolysis activity"/>
    <property type="evidence" value="ECO:0007669"/>
    <property type="project" value="InterPro"/>
</dbReference>
<keyword evidence="7" id="KW-1278">Translocase</keyword>
<comment type="caution">
    <text evidence="12">The sequence shown here is derived from an EMBL/GenBank/DDBJ whole genome shotgun (WGS) entry which is preliminary data.</text>
</comment>
<dbReference type="PANTHER" id="PTHR43294:SF21">
    <property type="entry name" value="CATION TRANSPORTING ATPASE"/>
    <property type="match status" value="1"/>
</dbReference>
<feature type="transmembrane region" description="Helical" evidence="10">
    <location>
        <begin position="57"/>
        <end position="75"/>
    </location>
</feature>
<dbReference type="GO" id="GO:0005524">
    <property type="term" value="F:ATP binding"/>
    <property type="evidence" value="ECO:0007669"/>
    <property type="project" value="UniProtKB-KW"/>
</dbReference>
<dbReference type="InterPro" id="IPR001757">
    <property type="entry name" value="P_typ_ATPase"/>
</dbReference>
<dbReference type="SUPFAM" id="SSF81660">
    <property type="entry name" value="Metal cation-transporting ATPase, ATP-binding domain N"/>
    <property type="match status" value="1"/>
</dbReference>
<evidence type="ECO:0000256" key="2">
    <source>
        <dbReference type="ARBA" id="ARBA00005675"/>
    </source>
</evidence>
<feature type="transmembrane region" description="Helical" evidence="10">
    <location>
        <begin position="851"/>
        <end position="873"/>
    </location>
</feature>
<dbReference type="GO" id="GO:0005886">
    <property type="term" value="C:plasma membrane"/>
    <property type="evidence" value="ECO:0007669"/>
    <property type="project" value="UniProtKB-SubCell"/>
</dbReference>
<keyword evidence="5" id="KW-0547">Nucleotide-binding</keyword>
<dbReference type="Proteomes" id="UP000229784">
    <property type="component" value="Unassembled WGS sequence"/>
</dbReference>
<feature type="transmembrane region" description="Helical" evidence="10">
    <location>
        <begin position="785"/>
        <end position="808"/>
    </location>
</feature>
<keyword evidence="4 10" id="KW-0812">Transmembrane</keyword>
<feature type="transmembrane region" description="Helical" evidence="10">
    <location>
        <begin position="81"/>
        <end position="97"/>
    </location>
</feature>
<evidence type="ECO:0000313" key="13">
    <source>
        <dbReference type="Proteomes" id="UP000229784"/>
    </source>
</evidence>
<organism evidence="12 13">
    <name type="scientific">bacterium (Candidatus Gribaldobacteria) CG08_land_8_20_14_0_20_39_15</name>
    <dbReference type="NCBI Taxonomy" id="2014273"/>
    <lineage>
        <taxon>Bacteria</taxon>
        <taxon>Candidatus Gribaldobacteria</taxon>
    </lineage>
</organism>
<evidence type="ECO:0000256" key="1">
    <source>
        <dbReference type="ARBA" id="ARBA00004651"/>
    </source>
</evidence>
<evidence type="ECO:0000259" key="11">
    <source>
        <dbReference type="SMART" id="SM00831"/>
    </source>
</evidence>
<dbReference type="Gene3D" id="3.40.50.1000">
    <property type="entry name" value="HAD superfamily/HAD-like"/>
    <property type="match status" value="1"/>
</dbReference>
<dbReference type="InterPro" id="IPR023214">
    <property type="entry name" value="HAD_sf"/>
</dbReference>
<dbReference type="InterPro" id="IPR023299">
    <property type="entry name" value="ATPase_P-typ_cyto_dom_N"/>
</dbReference>
<feature type="transmembrane region" description="Helical" evidence="10">
    <location>
        <begin position="271"/>
        <end position="297"/>
    </location>
</feature>
<keyword evidence="3" id="KW-1003">Cell membrane</keyword>
<evidence type="ECO:0000256" key="6">
    <source>
        <dbReference type="ARBA" id="ARBA00022840"/>
    </source>
</evidence>
<feature type="transmembrane region" description="Helical" evidence="10">
    <location>
        <begin position="885"/>
        <end position="904"/>
    </location>
</feature>
<dbReference type="PROSITE" id="PS00154">
    <property type="entry name" value="ATPASE_E1_E2"/>
    <property type="match status" value="1"/>
</dbReference>
<evidence type="ECO:0000256" key="3">
    <source>
        <dbReference type="ARBA" id="ARBA00022475"/>
    </source>
</evidence>
<dbReference type="Gene3D" id="2.70.150.10">
    <property type="entry name" value="Calcium-transporting ATPase, cytoplasmic transduction domain A"/>
    <property type="match status" value="1"/>
</dbReference>
<name>A0A2M6XTV9_9BACT</name>
<dbReference type="Pfam" id="PF00122">
    <property type="entry name" value="E1-E2_ATPase"/>
    <property type="match status" value="1"/>
</dbReference>
<dbReference type="NCBIfam" id="TIGR01494">
    <property type="entry name" value="ATPase_P-type"/>
    <property type="match status" value="2"/>
</dbReference>
<dbReference type="Gene3D" id="3.40.1110.10">
    <property type="entry name" value="Calcium-transporting ATPase, cytoplasmic domain N"/>
    <property type="match status" value="1"/>
</dbReference>
<comment type="subcellular location">
    <subcellularLocation>
        <location evidence="1">Cell membrane</location>
        <topology evidence="1">Multi-pass membrane protein</topology>
    </subcellularLocation>
</comment>
<dbReference type="InterPro" id="IPR044492">
    <property type="entry name" value="P_typ_ATPase_HD_dom"/>
</dbReference>
<evidence type="ECO:0000313" key="12">
    <source>
        <dbReference type="EMBL" id="PIU14425.1"/>
    </source>
</evidence>
<evidence type="ECO:0000256" key="8">
    <source>
        <dbReference type="ARBA" id="ARBA00022989"/>
    </source>
</evidence>
<protein>
    <recommendedName>
        <fullName evidence="11">Cation-transporting P-type ATPase N-terminal domain-containing protein</fullName>
    </recommendedName>
</protein>
<feature type="domain" description="Cation-transporting P-type ATPase N-terminal" evidence="11">
    <location>
        <begin position="4"/>
        <end position="77"/>
    </location>
</feature>
<dbReference type="InterPro" id="IPR036412">
    <property type="entry name" value="HAD-like_sf"/>
</dbReference>
<dbReference type="Pfam" id="PF00690">
    <property type="entry name" value="Cation_ATPase_N"/>
    <property type="match status" value="1"/>
</dbReference>
<dbReference type="InterPro" id="IPR018303">
    <property type="entry name" value="ATPase_P-typ_P_site"/>
</dbReference>
<dbReference type="AlphaFoldDB" id="A0A2M6XTV9"/>
<dbReference type="PRINTS" id="PR00119">
    <property type="entry name" value="CATATPASE"/>
</dbReference>
<dbReference type="EMBL" id="PEXQ01000067">
    <property type="protein sequence ID" value="PIU14425.1"/>
    <property type="molecule type" value="Genomic_DNA"/>
</dbReference>
<evidence type="ECO:0000256" key="10">
    <source>
        <dbReference type="SAM" id="Phobius"/>
    </source>
</evidence>
<dbReference type="SFLD" id="SFLDS00003">
    <property type="entry name" value="Haloacid_Dehalogenase"/>
    <property type="match status" value="1"/>
</dbReference>
<dbReference type="SMART" id="SM00831">
    <property type="entry name" value="Cation_ATPase_N"/>
    <property type="match status" value="1"/>
</dbReference>